<evidence type="ECO:0000256" key="3">
    <source>
        <dbReference type="ARBA" id="ARBA00022946"/>
    </source>
</evidence>
<keyword evidence="2" id="KW-0804">Transcription</keyword>
<dbReference type="Pfam" id="PF02536">
    <property type="entry name" value="mTERF"/>
    <property type="match status" value="2"/>
</dbReference>
<dbReference type="EMBL" id="JABCRI010000013">
    <property type="protein sequence ID" value="KAF8395567.1"/>
    <property type="molecule type" value="Genomic_DNA"/>
</dbReference>
<keyword evidence="3" id="KW-0809">Transit peptide</keyword>
<evidence type="ECO:0008006" key="6">
    <source>
        <dbReference type="Google" id="ProtNLM"/>
    </source>
</evidence>
<evidence type="ECO:0000313" key="4">
    <source>
        <dbReference type="EMBL" id="KAF8395567.1"/>
    </source>
</evidence>
<dbReference type="PANTHER" id="PTHR13068">
    <property type="entry name" value="CGI-12 PROTEIN-RELATED"/>
    <property type="match status" value="1"/>
</dbReference>
<dbReference type="GO" id="GO:0003676">
    <property type="term" value="F:nucleic acid binding"/>
    <property type="evidence" value="ECO:0007669"/>
    <property type="project" value="InterPro"/>
</dbReference>
<evidence type="ECO:0000256" key="1">
    <source>
        <dbReference type="ARBA" id="ARBA00007692"/>
    </source>
</evidence>
<dbReference type="OMA" id="ECTIGAC"/>
<dbReference type="InterPro" id="IPR038538">
    <property type="entry name" value="MTERF_sf"/>
</dbReference>
<dbReference type="AlphaFoldDB" id="A0A835DCC3"/>
<keyword evidence="2" id="KW-0806">Transcription termination</keyword>
<evidence type="ECO:0000313" key="5">
    <source>
        <dbReference type="Proteomes" id="UP000655225"/>
    </source>
</evidence>
<keyword evidence="2" id="KW-0805">Transcription regulation</keyword>
<dbReference type="Proteomes" id="UP000655225">
    <property type="component" value="Unassembled WGS sequence"/>
</dbReference>
<dbReference type="GO" id="GO:0006353">
    <property type="term" value="P:DNA-templated transcription termination"/>
    <property type="evidence" value="ECO:0007669"/>
    <property type="project" value="UniProtKB-KW"/>
</dbReference>
<organism evidence="4 5">
    <name type="scientific">Tetracentron sinense</name>
    <name type="common">Spur-leaf</name>
    <dbReference type="NCBI Taxonomy" id="13715"/>
    <lineage>
        <taxon>Eukaryota</taxon>
        <taxon>Viridiplantae</taxon>
        <taxon>Streptophyta</taxon>
        <taxon>Embryophyta</taxon>
        <taxon>Tracheophyta</taxon>
        <taxon>Spermatophyta</taxon>
        <taxon>Magnoliopsida</taxon>
        <taxon>Trochodendrales</taxon>
        <taxon>Trochodendraceae</taxon>
        <taxon>Tetracentron</taxon>
    </lineage>
</organism>
<sequence>MFRSLFRSRWNKDSTIHFYLLQISSPKSISHISKSTIQEPSLTVDYLVNSCGLSPESALKAAQQINIKTTSKPDSVLKLFRNYGFTNTHIAKLITKFPQLLLADPNKNLKPKIEFFRNNGVSDPILAKFLSANPKILRRSLENQIIPSFNIVKSFLHTDENIAFALERTTWILHSIQKSIGPNVAILRSHGVPESMIFKIIITRPRLLSLETDHFSRFVTKIVQMGFDPLSLMFVYGLRTLLGMKKSTWEAKLKVYKSFGWSEDEILSMFRKQPVCMAPAEEKISKRLDFFMNKLNLTPAYISKYPTTLVLSLEKRTMPRCSVFDVLVSKGLMKKGSMGKALIVTEDVFLKNYVVRYQEDLPQLLKLEVLHSSLFISEPSGSLVMVDSEINRRILLKVIPNSREENWFAGFQINFRSAFTQIWKNTQGVNSWMLYRSVLYMLYLKPPEVAGHRMLDVLH</sequence>
<accession>A0A835DCC3</accession>
<protein>
    <recommendedName>
        <fullName evidence="6">Mitochondrial transcription termination factor</fullName>
    </recommendedName>
</protein>
<dbReference type="SMART" id="SM00733">
    <property type="entry name" value="Mterf"/>
    <property type="match status" value="7"/>
</dbReference>
<evidence type="ECO:0000256" key="2">
    <source>
        <dbReference type="ARBA" id="ARBA00022472"/>
    </source>
</evidence>
<name>A0A835DCC3_TETSI</name>
<dbReference type="Gene3D" id="1.25.70.10">
    <property type="entry name" value="Transcription termination factor 3, mitochondrial"/>
    <property type="match status" value="1"/>
</dbReference>
<dbReference type="PANTHER" id="PTHR13068:SF236">
    <property type="entry name" value="OS02G0749800 PROTEIN"/>
    <property type="match status" value="1"/>
</dbReference>
<gene>
    <name evidence="4" type="ORF">HHK36_019517</name>
</gene>
<comment type="caution">
    <text evidence="4">The sequence shown here is derived from an EMBL/GenBank/DDBJ whole genome shotgun (WGS) entry which is preliminary data.</text>
</comment>
<dbReference type="OrthoDB" id="637682at2759"/>
<dbReference type="InterPro" id="IPR003690">
    <property type="entry name" value="MTERF"/>
</dbReference>
<comment type="similarity">
    <text evidence="1">Belongs to the mTERF family.</text>
</comment>
<keyword evidence="5" id="KW-1185">Reference proteome</keyword>
<dbReference type="FunFam" id="1.25.70.10:FF:000001">
    <property type="entry name" value="Mitochondrial transcription termination factor-like"/>
    <property type="match status" value="1"/>
</dbReference>
<proteinExistence type="inferred from homology"/>
<reference evidence="4 5" key="1">
    <citation type="submission" date="2020-04" db="EMBL/GenBank/DDBJ databases">
        <title>Plant Genome Project.</title>
        <authorList>
            <person name="Zhang R.-G."/>
        </authorList>
    </citation>
    <scope>NUCLEOTIDE SEQUENCE [LARGE SCALE GENOMIC DNA]</scope>
    <source>
        <strain evidence="4">YNK0</strain>
        <tissue evidence="4">Leaf</tissue>
    </source>
</reference>